<protein>
    <submittedName>
        <fullName evidence="2">Uncharacterized protein</fullName>
    </submittedName>
</protein>
<name>A0A9E7V1Z3_9TOMB</name>
<accession>A0A9E7V1Z3</accession>
<feature type="region of interest" description="Disordered" evidence="1">
    <location>
        <begin position="69"/>
        <end position="134"/>
    </location>
</feature>
<evidence type="ECO:0000256" key="1">
    <source>
        <dbReference type="SAM" id="MobiDB-lite"/>
    </source>
</evidence>
<evidence type="ECO:0000313" key="2">
    <source>
        <dbReference type="EMBL" id="UYL95411.1"/>
    </source>
</evidence>
<feature type="region of interest" description="Disordered" evidence="1">
    <location>
        <begin position="186"/>
        <end position="215"/>
    </location>
</feature>
<feature type="compositionally biased region" description="Polar residues" evidence="1">
    <location>
        <begin position="202"/>
        <end position="213"/>
    </location>
</feature>
<reference evidence="2" key="1">
    <citation type="submission" date="2022-05" db="EMBL/GenBank/DDBJ databases">
        <authorList>
            <person name="Cao W."/>
            <person name="Jia N."/>
            <person name="Lam T.T.-Y."/>
            <person name="Ni X."/>
            <person name="Liu J."/>
        </authorList>
    </citation>
    <scope>NUCLEOTIDE SEQUENCE</scope>
    <source>
        <strain evidence="2">TIGMIC 1</strain>
    </source>
</reference>
<sequence length="233" mass="25461">MTQNFSAKQNAERLHGSALPLAGKAYVSMYSPVVVAGSNTHHTSNKIAQPITVNFNFYSATVIIRNASESKVHPSNEGHPGQEATETEETIFVTPVGRRPPNPRSASERSRVPQPEARARPAGVQNGSARPFGRDEESFVAPTVCFAPQQHPMAKRNRSLLSEVGAPESADLVRAKSLEHDERHDFDGRPLRLQGRYPDITPVTNLDKGSSEGSAMGQIHSILPKISNLRLRK</sequence>
<dbReference type="EMBL" id="ON746539">
    <property type="protein sequence ID" value="UYL95411.1"/>
    <property type="molecule type" value="Genomic_RNA"/>
</dbReference>
<organism evidence="2">
    <name type="scientific">Nanning Tombu tick virus 1</name>
    <dbReference type="NCBI Taxonomy" id="2972341"/>
    <lineage>
        <taxon>Viruses</taxon>
        <taxon>Riboviria</taxon>
        <taxon>Orthornavirae</taxon>
        <taxon>Kitrinoviricota</taxon>
        <taxon>Tolucaviricetes</taxon>
        <taxon>Tolivirales</taxon>
        <taxon>Tombusviridae</taxon>
    </lineage>
</organism>
<proteinExistence type="predicted"/>